<dbReference type="AlphaFoldDB" id="A0A0F9C097"/>
<name>A0A0F9C097_9ZZZZ</name>
<organism evidence="1">
    <name type="scientific">marine sediment metagenome</name>
    <dbReference type="NCBI Taxonomy" id="412755"/>
    <lineage>
        <taxon>unclassified sequences</taxon>
        <taxon>metagenomes</taxon>
        <taxon>ecological metagenomes</taxon>
    </lineage>
</organism>
<comment type="caution">
    <text evidence="1">The sequence shown here is derived from an EMBL/GenBank/DDBJ whole genome shotgun (WGS) entry which is preliminary data.</text>
</comment>
<reference evidence="1" key="1">
    <citation type="journal article" date="2015" name="Nature">
        <title>Complex archaea that bridge the gap between prokaryotes and eukaryotes.</title>
        <authorList>
            <person name="Spang A."/>
            <person name="Saw J.H."/>
            <person name="Jorgensen S.L."/>
            <person name="Zaremba-Niedzwiedzka K."/>
            <person name="Martijn J."/>
            <person name="Lind A.E."/>
            <person name="van Eijk R."/>
            <person name="Schleper C."/>
            <person name="Guy L."/>
            <person name="Ettema T.J."/>
        </authorList>
    </citation>
    <scope>NUCLEOTIDE SEQUENCE</scope>
</reference>
<proteinExistence type="predicted"/>
<dbReference type="EMBL" id="LAZR01035399">
    <property type="protein sequence ID" value="KKL27605.1"/>
    <property type="molecule type" value="Genomic_DNA"/>
</dbReference>
<accession>A0A0F9C097</accession>
<protein>
    <submittedName>
        <fullName evidence="1">Uncharacterized protein</fullName>
    </submittedName>
</protein>
<evidence type="ECO:0000313" key="1">
    <source>
        <dbReference type="EMBL" id="KKL27605.1"/>
    </source>
</evidence>
<gene>
    <name evidence="1" type="ORF">LCGC14_2383430</name>
</gene>
<sequence>MTVMNMENSFCVTVGEELMSDSKKPTLSEIRAREQNTILPPLHSTIPYLLDLVSRMGKMVDNLNLMHHSGHHGLFEDCDYPKCRRVRALLDELKQ</sequence>